<dbReference type="RefSeq" id="WP_154434203.1">
    <property type="nucleotide sequence ID" value="NZ_VUNC01000002.1"/>
</dbReference>
<protein>
    <submittedName>
        <fullName evidence="4">Peptide chain release factor-like protein</fullName>
    </submittedName>
</protein>
<reference evidence="4 5" key="1">
    <citation type="submission" date="2019-08" db="EMBL/GenBank/DDBJ databases">
        <title>In-depth cultivation of the pig gut microbiome towards novel bacterial diversity and tailored functional studies.</title>
        <authorList>
            <person name="Wylensek D."/>
            <person name="Hitch T.C.A."/>
            <person name="Clavel T."/>
        </authorList>
    </citation>
    <scope>NUCLEOTIDE SEQUENCE [LARGE SCALE GENOMIC DNA]</scope>
    <source>
        <strain evidence="4 5">CA-Schmier-601-WT-1</strain>
    </source>
</reference>
<dbReference type="PROSITE" id="PS00745">
    <property type="entry name" value="RF_PROK_I"/>
    <property type="match status" value="1"/>
</dbReference>
<comment type="similarity">
    <text evidence="1">Belongs to the prokaryotic/mitochondrial release factor family.</text>
</comment>
<dbReference type="PANTHER" id="PTHR43804">
    <property type="entry name" value="LD18447P"/>
    <property type="match status" value="1"/>
</dbReference>
<feature type="compositionally biased region" description="Basic residues" evidence="2">
    <location>
        <begin position="84"/>
        <end position="118"/>
    </location>
</feature>
<keyword evidence="5" id="KW-1185">Reference proteome</keyword>
<evidence type="ECO:0000313" key="4">
    <source>
        <dbReference type="EMBL" id="MST72280.1"/>
    </source>
</evidence>
<feature type="domain" description="Prokaryotic-type class I peptide chain release factors" evidence="3">
    <location>
        <begin position="31"/>
        <end position="47"/>
    </location>
</feature>
<organism evidence="4 5">
    <name type="scientific">Olsenella porci</name>
    <dbReference type="NCBI Taxonomy" id="2652279"/>
    <lineage>
        <taxon>Bacteria</taxon>
        <taxon>Bacillati</taxon>
        <taxon>Actinomycetota</taxon>
        <taxon>Coriobacteriia</taxon>
        <taxon>Coriobacteriales</taxon>
        <taxon>Atopobiaceae</taxon>
        <taxon>Olsenella</taxon>
    </lineage>
</organism>
<dbReference type="SUPFAM" id="SSF75620">
    <property type="entry name" value="Release factor"/>
    <property type="match status" value="1"/>
</dbReference>
<dbReference type="PANTHER" id="PTHR43804:SF6">
    <property type="entry name" value="CLASS I PEPTIDE CHAIN RELEASE FACTOR"/>
    <property type="match status" value="1"/>
</dbReference>
<dbReference type="InterPro" id="IPR045853">
    <property type="entry name" value="Pep_chain_release_fac_I_sf"/>
</dbReference>
<evidence type="ECO:0000256" key="1">
    <source>
        <dbReference type="ARBA" id="ARBA00010835"/>
    </source>
</evidence>
<dbReference type="Pfam" id="PF00472">
    <property type="entry name" value="RF-1"/>
    <property type="match status" value="1"/>
</dbReference>
<comment type="caution">
    <text evidence="4">The sequence shown here is derived from an EMBL/GenBank/DDBJ whole genome shotgun (WGS) entry which is preliminary data.</text>
</comment>
<dbReference type="AlphaFoldDB" id="A0A6N7X9S2"/>
<feature type="region of interest" description="Disordered" evidence="2">
    <location>
        <begin position="83"/>
        <end position="124"/>
    </location>
</feature>
<name>A0A6N7X9S2_9ACTN</name>
<proteinExistence type="inferred from homology"/>
<evidence type="ECO:0000259" key="3">
    <source>
        <dbReference type="PROSITE" id="PS00745"/>
    </source>
</evidence>
<dbReference type="InterPro" id="IPR050057">
    <property type="entry name" value="Prokaryotic/Mito_RF"/>
</dbReference>
<dbReference type="EMBL" id="VUNC01000002">
    <property type="protein sequence ID" value="MST72280.1"/>
    <property type="molecule type" value="Genomic_DNA"/>
</dbReference>
<accession>A0A6N7X9S2</accession>
<evidence type="ECO:0000313" key="5">
    <source>
        <dbReference type="Proteomes" id="UP000469325"/>
    </source>
</evidence>
<dbReference type="Gene3D" id="3.30.160.20">
    <property type="match status" value="1"/>
</dbReference>
<dbReference type="InterPro" id="IPR000352">
    <property type="entry name" value="Pep_chain_release_fac_I"/>
</dbReference>
<evidence type="ECO:0000256" key="2">
    <source>
        <dbReference type="SAM" id="MobiDB-lite"/>
    </source>
</evidence>
<dbReference type="GO" id="GO:0003747">
    <property type="term" value="F:translation release factor activity"/>
    <property type="evidence" value="ECO:0007669"/>
    <property type="project" value="InterPro"/>
</dbReference>
<dbReference type="Proteomes" id="UP000469325">
    <property type="component" value="Unassembled WGS sequence"/>
</dbReference>
<sequence length="124" mass="14255">MAQGLSHADYARYGRQSLDQIARDCDVEAFHATGPGGQGVNTADSAVRMRHRPTGIVVVSRESRSQYRNRQLCLQKIRDELRRRGIPPKVRRATKPTRASARRRLEGKRRRGQVKRLRRPPEDE</sequence>
<gene>
    <name evidence="4" type="ORF">FYJ68_04045</name>
</gene>